<evidence type="ECO:0000259" key="2">
    <source>
        <dbReference type="Pfam" id="PF22111"/>
    </source>
</evidence>
<dbReference type="PANTHER" id="PTHR35038:SF6">
    <property type="entry name" value="SURFACE LOCALIZED DECAHEME CYTOCHROME C LIPOPROTEIN"/>
    <property type="match status" value="1"/>
</dbReference>
<feature type="domain" description="Outer membrane cytochrome MtrC/MtrF-like" evidence="3">
    <location>
        <begin position="464"/>
        <end position="646"/>
    </location>
</feature>
<dbReference type="Pfam" id="PF22111">
    <property type="entry name" value="MtrC-MtrF_N"/>
    <property type="match status" value="1"/>
</dbReference>
<dbReference type="Proteomes" id="UP001499988">
    <property type="component" value="Unassembled WGS sequence"/>
</dbReference>
<evidence type="ECO:0000259" key="4">
    <source>
        <dbReference type="Pfam" id="PF22118"/>
    </source>
</evidence>
<feature type="domain" description="Decaheme cytochrome c component MtrF-like" evidence="4">
    <location>
        <begin position="315"/>
        <end position="457"/>
    </location>
</feature>
<dbReference type="Pfam" id="PF22113">
    <property type="entry name" value="Mtrc-MtrF_II-IV_dom"/>
    <property type="match status" value="2"/>
</dbReference>
<feature type="domain" description="Decaheme cytochrome c component MtrC/MtrF" evidence="2">
    <location>
        <begin position="49"/>
        <end position="173"/>
    </location>
</feature>
<dbReference type="InterPro" id="IPR036280">
    <property type="entry name" value="Multihaem_cyt_sf"/>
</dbReference>
<reference evidence="6" key="1">
    <citation type="journal article" date="2019" name="Int. J. Syst. Evol. Microbiol.">
        <title>The Global Catalogue of Microorganisms (GCM) 10K type strain sequencing project: providing services to taxonomists for standard genome sequencing and annotation.</title>
        <authorList>
            <consortium name="The Broad Institute Genomics Platform"/>
            <consortium name="The Broad Institute Genome Sequencing Center for Infectious Disease"/>
            <person name="Wu L."/>
            <person name="Ma J."/>
        </authorList>
    </citation>
    <scope>NUCLEOTIDE SEQUENCE [LARGE SCALE GENOMIC DNA]</scope>
    <source>
        <strain evidence="6">JCM 18401</strain>
    </source>
</reference>
<dbReference type="NCBIfam" id="TIGR03507">
    <property type="entry name" value="decahem_SO1788"/>
    <property type="match status" value="1"/>
</dbReference>
<evidence type="ECO:0000259" key="3">
    <source>
        <dbReference type="Pfam" id="PF22113"/>
    </source>
</evidence>
<organism evidence="5 6">
    <name type="scientific">Ferrimonas pelagia</name>
    <dbReference type="NCBI Taxonomy" id="1177826"/>
    <lineage>
        <taxon>Bacteria</taxon>
        <taxon>Pseudomonadati</taxon>
        <taxon>Pseudomonadota</taxon>
        <taxon>Gammaproteobacteria</taxon>
        <taxon>Alteromonadales</taxon>
        <taxon>Ferrimonadaceae</taxon>
        <taxon>Ferrimonas</taxon>
    </lineage>
</organism>
<evidence type="ECO:0000313" key="6">
    <source>
        <dbReference type="Proteomes" id="UP001499988"/>
    </source>
</evidence>
<dbReference type="EMBL" id="BAABJZ010000015">
    <property type="protein sequence ID" value="GAA4879247.1"/>
    <property type="molecule type" value="Genomic_DNA"/>
</dbReference>
<evidence type="ECO:0000256" key="1">
    <source>
        <dbReference type="ARBA" id="ARBA00022729"/>
    </source>
</evidence>
<feature type="domain" description="Outer membrane cytochrome MtrC/MtrF-like" evidence="3">
    <location>
        <begin position="181"/>
        <end position="308"/>
    </location>
</feature>
<dbReference type="Pfam" id="PF22118">
    <property type="entry name" value="MtrF-like_dom-III"/>
    <property type="match status" value="1"/>
</dbReference>
<comment type="caution">
    <text evidence="5">The sequence shown here is derived from an EMBL/GenBank/DDBJ whole genome shotgun (WGS) entry which is preliminary data.</text>
</comment>
<name>A0ABP9EK47_9GAMM</name>
<protein>
    <submittedName>
        <fullName evidence="5">Decaheme c-type cytochrome MtrF</fullName>
    </submittedName>
</protein>
<accession>A0ABP9EK47</accession>
<keyword evidence="1" id="KW-0732">Signal</keyword>
<sequence>MGLLALAVLAIAGCDNGDDGADGNPGPDTPPPAQEVTELNVELREWRIEASGQIFIDFLVTNQDDEGVIGLPSATLLAAQLLPTGFTGAGNSTEWRFLGSETCDTATSCAGEWIDLANGFYRYTTGMTVNDRDDVTYSADATQRIVLKLGGDSLSGSTVTLPVVNESVDFTPNGTEPLYTRELVASAACDSCHTELASIKHGGSYTEMETCVTCHSANRISNPLNVMSGLAHRFHADSELAQFTNCESCHTQEPALANADNWIMNPSQLACGTCHTAIDFPSGQGHPAQADNSNCAACHNPDWTRDAHLMTAQQDALSRFAVDVVSTTLDPATSSLAVVIGVTDPQTGDNYDSPDQLAFLDDLRIYANWGTSFDYSTRSAPSVRPTDVTPDANVGDGQYQYTISGLTIPADTDTDGGAVAVQGRVCVSDSALVDCDATTAQTVAIASSTDFFTAEALGDAMARRTVVNNETCGSCHGDQKLNFHGTRNDLEQQCQLCHNANMAADATAVNQSASSANYSHMVHAIHTGLREGYEDIVYPAPVGDCRQCHIQSTDGDSFALPIANGVPAMAVTETNADGDVISTTFTSITAATCSVCHSSDTAKLHMEQQGALFNVGVSPVGTGLPTESCEVCHGPGRSADVAPSHGLTPAQ</sequence>
<proteinExistence type="predicted"/>
<dbReference type="SUPFAM" id="SSF48695">
    <property type="entry name" value="Multiheme cytochromes"/>
    <property type="match status" value="1"/>
</dbReference>
<dbReference type="PANTHER" id="PTHR35038">
    <property type="entry name" value="DISSIMILATORY SULFITE REDUCTASE SIRA"/>
    <property type="match status" value="1"/>
</dbReference>
<dbReference type="InterPro" id="IPR054337">
    <property type="entry name" value="Mtrc-MtrF-like_dom_II/IV"/>
</dbReference>
<dbReference type="InterPro" id="IPR054355">
    <property type="entry name" value="MtrF-like_dom_III"/>
</dbReference>
<keyword evidence="6" id="KW-1185">Reference proteome</keyword>
<dbReference type="CDD" id="cd08168">
    <property type="entry name" value="Cytochrom_C3"/>
    <property type="match status" value="1"/>
</dbReference>
<evidence type="ECO:0000313" key="5">
    <source>
        <dbReference type="EMBL" id="GAA4879247.1"/>
    </source>
</evidence>
<dbReference type="InterPro" id="IPR020014">
    <property type="entry name" value="Decahaem_cyt-c_OmcA/MtrC"/>
</dbReference>
<dbReference type="InterPro" id="IPR051829">
    <property type="entry name" value="Multiheme_Cytochr_ET"/>
</dbReference>
<dbReference type="InterPro" id="IPR054334">
    <property type="entry name" value="MtrC-MtrF_dom_I"/>
</dbReference>
<dbReference type="Gene3D" id="1.10.720.180">
    <property type="match status" value="1"/>
</dbReference>
<gene>
    <name evidence="5" type="primary">mtrF</name>
    <name evidence="5" type="ORF">GCM10023333_11390</name>
</gene>